<comment type="PTM">
    <text evidence="6">Under oxidizing conditions two disulfide bonds are formed involving the reactive cysteines. Under reducing conditions zinc is bound to the reactive cysteines and the protein is inactive.</text>
</comment>
<dbReference type="GO" id="GO:0005737">
    <property type="term" value="C:cytoplasm"/>
    <property type="evidence" value="ECO:0007669"/>
    <property type="project" value="UniProtKB-SubCell"/>
</dbReference>
<dbReference type="SUPFAM" id="SSF64397">
    <property type="entry name" value="Hsp33 domain"/>
    <property type="match status" value="1"/>
</dbReference>
<dbReference type="GO" id="GO:0044183">
    <property type="term" value="F:protein folding chaperone"/>
    <property type="evidence" value="ECO:0007669"/>
    <property type="project" value="TreeGrafter"/>
</dbReference>
<evidence type="ECO:0000313" key="7">
    <source>
        <dbReference type="EMBL" id="RKD32429.1"/>
    </source>
</evidence>
<dbReference type="Proteomes" id="UP000284177">
    <property type="component" value="Unassembled WGS sequence"/>
</dbReference>
<keyword evidence="4 6" id="KW-0143">Chaperone</keyword>
<evidence type="ECO:0000256" key="6">
    <source>
        <dbReference type="HAMAP-Rule" id="MF_00117"/>
    </source>
</evidence>
<protein>
    <recommendedName>
        <fullName evidence="6">33 kDa chaperonin</fullName>
    </recommendedName>
    <alternativeName>
        <fullName evidence="6">Heat shock protein 33 homolog</fullName>
        <shortName evidence="6">HSP33</shortName>
    </alternativeName>
</protein>
<name>A0A419T4R4_9FIRM</name>
<dbReference type="GO" id="GO:0042026">
    <property type="term" value="P:protein refolding"/>
    <property type="evidence" value="ECO:0007669"/>
    <property type="project" value="TreeGrafter"/>
</dbReference>
<dbReference type="SUPFAM" id="SSF118352">
    <property type="entry name" value="HSP33 redox switch-like"/>
    <property type="match status" value="1"/>
</dbReference>
<proteinExistence type="inferred from homology"/>
<reference evidence="7 8" key="1">
    <citation type="submission" date="2016-08" db="EMBL/GenBank/DDBJ databases">
        <title>Novel Firmicutes and Novel Genomes.</title>
        <authorList>
            <person name="Poppleton D.I."/>
            <person name="Gribaldo S."/>
        </authorList>
    </citation>
    <scope>NUCLEOTIDE SEQUENCE [LARGE SCALE GENOMIC DNA]</scope>
    <source>
        <strain evidence="7 8">CTT3</strain>
    </source>
</reference>
<dbReference type="Gene3D" id="3.90.1280.10">
    <property type="entry name" value="HSP33 redox switch-like"/>
    <property type="match status" value="1"/>
</dbReference>
<dbReference type="InterPro" id="IPR000397">
    <property type="entry name" value="Heat_shock_Hsp33"/>
</dbReference>
<dbReference type="Pfam" id="PF01430">
    <property type="entry name" value="HSP33"/>
    <property type="match status" value="1"/>
</dbReference>
<evidence type="ECO:0000313" key="8">
    <source>
        <dbReference type="Proteomes" id="UP000284177"/>
    </source>
</evidence>
<comment type="caution">
    <text evidence="7">The sequence shown here is derived from an EMBL/GenBank/DDBJ whole genome shotgun (WGS) entry which is preliminary data.</text>
</comment>
<comment type="subcellular location">
    <subcellularLocation>
        <location evidence="6">Cytoplasm</location>
    </subcellularLocation>
</comment>
<keyword evidence="5 6" id="KW-0676">Redox-active center</keyword>
<dbReference type="RefSeq" id="WP_120168471.1">
    <property type="nucleotide sequence ID" value="NZ_MCIB01000011.1"/>
</dbReference>
<keyword evidence="3 6" id="KW-1015">Disulfide bond</keyword>
<dbReference type="CDD" id="cd00498">
    <property type="entry name" value="Hsp33"/>
    <property type="match status" value="1"/>
</dbReference>
<dbReference type="PIRSF" id="PIRSF005261">
    <property type="entry name" value="Heat_shock_Hsp33"/>
    <property type="match status" value="1"/>
</dbReference>
<gene>
    <name evidence="6" type="primary">hslO</name>
    <name evidence="7" type="ORF">BET03_10960</name>
</gene>
<dbReference type="GO" id="GO:0051082">
    <property type="term" value="F:unfolded protein binding"/>
    <property type="evidence" value="ECO:0007669"/>
    <property type="project" value="UniProtKB-UniRule"/>
</dbReference>
<keyword evidence="8" id="KW-1185">Reference proteome</keyword>
<comment type="function">
    <text evidence="6">Redox regulated molecular chaperone. Protects both thermally unfolding and oxidatively damaged proteins from irreversible aggregation. Plays an important role in the bacterial defense system toward oxidative stress.</text>
</comment>
<dbReference type="EMBL" id="MCIB01000011">
    <property type="protein sequence ID" value="RKD32429.1"/>
    <property type="molecule type" value="Genomic_DNA"/>
</dbReference>
<dbReference type="PANTHER" id="PTHR30111:SF1">
    <property type="entry name" value="33 KDA CHAPERONIN"/>
    <property type="match status" value="1"/>
</dbReference>
<organism evidence="7 8">
    <name type="scientific">Thermohalobacter berrensis</name>
    <dbReference type="NCBI Taxonomy" id="99594"/>
    <lineage>
        <taxon>Bacteria</taxon>
        <taxon>Bacillati</taxon>
        <taxon>Bacillota</taxon>
        <taxon>Tissierellia</taxon>
        <taxon>Tissierellales</taxon>
        <taxon>Thermohalobacteraceae</taxon>
        <taxon>Thermohalobacter</taxon>
    </lineage>
</organism>
<sequence length="294" mass="32454">MKDYVLRAIDKEKNIRIFIASTTNLVEDARKIHNTTSTATAALGRTLTAAAIMGLMLKGEKDKVSINIKGDGPAKSILAVANSKGKVKGYIANPYVDLPLRKDGKLNVGMAVGKNGKISVIRDFGLKEPYIGQSNLVTGEIAEDLAQYFVYSEQQPSAVALGVLIDKDLSVKAAGGFILQVLPNIPEESLTKLEEKINNFKSISELINKGYKPEDILDDLLGDFDMEIKEKKEIKLECDCSRERLEEALISVGEEELTKILEEDGKAEVVCHFCNTKYQFDKQDLIKLIESVKK</sequence>
<dbReference type="PANTHER" id="PTHR30111">
    <property type="entry name" value="33 KDA CHAPERONIN"/>
    <property type="match status" value="1"/>
</dbReference>
<dbReference type="InterPro" id="IPR016154">
    <property type="entry name" value="Heat_shock_Hsp33_C"/>
</dbReference>
<evidence type="ECO:0000256" key="3">
    <source>
        <dbReference type="ARBA" id="ARBA00023157"/>
    </source>
</evidence>
<keyword evidence="2 6" id="KW-0862">Zinc</keyword>
<dbReference type="Gene3D" id="3.55.30.10">
    <property type="entry name" value="Hsp33 domain"/>
    <property type="match status" value="1"/>
</dbReference>
<feature type="disulfide bond" description="Redox-active" evidence="6">
    <location>
        <begin position="271"/>
        <end position="274"/>
    </location>
</feature>
<dbReference type="OrthoDB" id="9776534at2"/>
<keyword evidence="1 6" id="KW-0963">Cytoplasm</keyword>
<evidence type="ECO:0000256" key="5">
    <source>
        <dbReference type="ARBA" id="ARBA00023284"/>
    </source>
</evidence>
<feature type="disulfide bond" description="Redox-active" evidence="6">
    <location>
        <begin position="238"/>
        <end position="240"/>
    </location>
</feature>
<dbReference type="AlphaFoldDB" id="A0A419T4R4"/>
<evidence type="ECO:0000256" key="1">
    <source>
        <dbReference type="ARBA" id="ARBA00022490"/>
    </source>
</evidence>
<evidence type="ECO:0000256" key="2">
    <source>
        <dbReference type="ARBA" id="ARBA00022833"/>
    </source>
</evidence>
<evidence type="ECO:0000256" key="4">
    <source>
        <dbReference type="ARBA" id="ARBA00023186"/>
    </source>
</evidence>
<dbReference type="InterPro" id="IPR016153">
    <property type="entry name" value="Heat_shock_Hsp33_N"/>
</dbReference>
<dbReference type="NCBIfam" id="NF001033">
    <property type="entry name" value="PRK00114.1"/>
    <property type="match status" value="1"/>
</dbReference>
<comment type="similarity">
    <text evidence="6">Belongs to the HSP33 family.</text>
</comment>
<accession>A0A419T4R4</accession>
<dbReference type="HAMAP" id="MF_00117">
    <property type="entry name" value="HslO"/>
    <property type="match status" value="1"/>
</dbReference>